<dbReference type="Gene3D" id="3.40.710.10">
    <property type="entry name" value="DD-peptidase/beta-lactamase superfamily"/>
    <property type="match status" value="1"/>
</dbReference>
<dbReference type="GO" id="GO:0008800">
    <property type="term" value="F:beta-lactamase activity"/>
    <property type="evidence" value="ECO:0007669"/>
    <property type="project" value="InterPro"/>
</dbReference>
<dbReference type="EMBL" id="CP021121">
    <property type="protein sequence ID" value="ARQ71658.1"/>
    <property type="molecule type" value="Genomic_DNA"/>
</dbReference>
<evidence type="ECO:0000256" key="1">
    <source>
        <dbReference type="SAM" id="MobiDB-lite"/>
    </source>
</evidence>
<dbReference type="SUPFAM" id="SSF56601">
    <property type="entry name" value="beta-lactamase/transpeptidase-like"/>
    <property type="match status" value="1"/>
</dbReference>
<keyword evidence="5" id="KW-1185">Reference proteome</keyword>
<evidence type="ECO:0000256" key="2">
    <source>
        <dbReference type="SAM" id="SignalP"/>
    </source>
</evidence>
<dbReference type="InterPro" id="IPR000871">
    <property type="entry name" value="Beta-lactam_class-A"/>
</dbReference>
<feature type="region of interest" description="Disordered" evidence="1">
    <location>
        <begin position="29"/>
        <end position="74"/>
    </location>
</feature>
<gene>
    <name evidence="4" type="ORF">CAG99_25030</name>
</gene>
<dbReference type="InterPro" id="IPR045155">
    <property type="entry name" value="Beta-lactam_cat"/>
</dbReference>
<feature type="domain" description="Beta-lactamase class A catalytic" evidence="3">
    <location>
        <begin position="151"/>
        <end position="286"/>
    </location>
</feature>
<dbReference type="GO" id="GO:0030655">
    <property type="term" value="P:beta-lactam antibiotic catabolic process"/>
    <property type="evidence" value="ECO:0007669"/>
    <property type="project" value="InterPro"/>
</dbReference>
<organism evidence="4 5">
    <name type="scientific">Streptomyces marincola</name>
    <dbReference type="NCBI Taxonomy" id="2878388"/>
    <lineage>
        <taxon>Bacteria</taxon>
        <taxon>Bacillati</taxon>
        <taxon>Actinomycetota</taxon>
        <taxon>Actinomycetes</taxon>
        <taxon>Kitasatosporales</taxon>
        <taxon>Streptomycetaceae</taxon>
        <taxon>Streptomyces</taxon>
    </lineage>
</organism>
<dbReference type="KEGG" id="smao:CAG99_25030"/>
<feature type="compositionally biased region" description="Low complexity" evidence="1">
    <location>
        <begin position="46"/>
        <end position="57"/>
    </location>
</feature>
<name>A0A1W7D3K0_9ACTN</name>
<dbReference type="RefSeq" id="WP_086161498.1">
    <property type="nucleotide sequence ID" value="NZ_CP021121.1"/>
</dbReference>
<feature type="compositionally biased region" description="Basic and acidic residues" evidence="1">
    <location>
        <begin position="36"/>
        <end position="45"/>
    </location>
</feature>
<dbReference type="AlphaFoldDB" id="A0A1W7D3K0"/>
<keyword evidence="2" id="KW-0732">Signal</keyword>
<evidence type="ECO:0000259" key="3">
    <source>
        <dbReference type="Pfam" id="PF13354"/>
    </source>
</evidence>
<dbReference type="GO" id="GO:0046677">
    <property type="term" value="P:response to antibiotic"/>
    <property type="evidence" value="ECO:0007669"/>
    <property type="project" value="InterPro"/>
</dbReference>
<dbReference type="PANTHER" id="PTHR35333:SF3">
    <property type="entry name" value="BETA-LACTAMASE-TYPE TRANSPEPTIDASE FOLD CONTAINING PROTEIN"/>
    <property type="match status" value="1"/>
</dbReference>
<evidence type="ECO:0000313" key="5">
    <source>
        <dbReference type="Proteomes" id="UP000194218"/>
    </source>
</evidence>
<dbReference type="PANTHER" id="PTHR35333">
    <property type="entry name" value="BETA-LACTAMASE"/>
    <property type="match status" value="1"/>
</dbReference>
<proteinExistence type="predicted"/>
<dbReference type="Proteomes" id="UP000194218">
    <property type="component" value="Chromosome"/>
</dbReference>
<feature type="chain" id="PRO_5039166438" description="Beta-lactamase class A catalytic domain-containing protein" evidence="2">
    <location>
        <begin position="24"/>
        <end position="323"/>
    </location>
</feature>
<dbReference type="Pfam" id="PF13354">
    <property type="entry name" value="Beta-lactamase2"/>
    <property type="match status" value="1"/>
</dbReference>
<reference evidence="4 5" key="1">
    <citation type="submission" date="2017-05" db="EMBL/GenBank/DDBJ databases">
        <title>Complete genome sequence of Streptomyces sp. SCSIO 03032 revealed the diverse biosynthetic pathways for its bioactive secondary metabolites.</title>
        <authorList>
            <person name="Ma L."/>
            <person name="Zhu Y."/>
            <person name="Zhang W."/>
            <person name="Zhang G."/>
            <person name="Tian X."/>
            <person name="Zhang S."/>
            <person name="Zhang C."/>
        </authorList>
    </citation>
    <scope>NUCLEOTIDE SEQUENCE [LARGE SCALE GENOMIC DNA]</scope>
    <source>
        <strain evidence="4 5">SCSIO 03032</strain>
    </source>
</reference>
<accession>A0A1W7D3K0</accession>
<dbReference type="OrthoDB" id="3524371at2"/>
<evidence type="ECO:0000313" key="4">
    <source>
        <dbReference type="EMBL" id="ARQ71658.1"/>
    </source>
</evidence>
<feature type="signal peptide" evidence="2">
    <location>
        <begin position="1"/>
        <end position="23"/>
    </location>
</feature>
<dbReference type="InterPro" id="IPR012338">
    <property type="entry name" value="Beta-lactam/transpept-like"/>
</dbReference>
<sequence>MNLPRRFRPALVVHTALATTLLAITVAGDAGPPPRGPEDLLRPVDDAAPGDAMPDAALRPASPGPRDTSRSLLVPRSGPDIVLAEAMGPLLTGGPARISVSVQPLAGGRGASFGDERFDTASIVKVDILAALLLQAQDAGRELTPVERSRAEVMIRNSDNEATDALWVSIGGAEGLDTANRRLGLAATTGGTGGHWGLTQTTSKDQVALLRAIFGERSALAPASRAYIRDLMGGVVDGQRWGVSAAADGAFELKNGWLPRTGTDLWDVNSIGRVSAGGRDYLVAVVSDGHATREEGIAAVEAAAEAAVASLTAADGPAALPEV</sequence>
<protein>
    <recommendedName>
        <fullName evidence="3">Beta-lactamase class A catalytic domain-containing protein</fullName>
    </recommendedName>
</protein>